<dbReference type="PANTHER" id="PTHR44688">
    <property type="entry name" value="DNA-BINDING TRANSCRIPTIONAL ACTIVATOR DEVR_DOSR"/>
    <property type="match status" value="1"/>
</dbReference>
<dbReference type="PROSITE" id="PS00622">
    <property type="entry name" value="HTH_LUXR_1"/>
    <property type="match status" value="1"/>
</dbReference>
<dbReference type="Pfam" id="PF00196">
    <property type="entry name" value="GerE"/>
    <property type="match status" value="1"/>
</dbReference>
<dbReference type="GO" id="GO:0003677">
    <property type="term" value="F:DNA binding"/>
    <property type="evidence" value="ECO:0007669"/>
    <property type="project" value="UniProtKB-KW"/>
</dbReference>
<keyword evidence="3" id="KW-0804">Transcription</keyword>
<dbReference type="InterPro" id="IPR029016">
    <property type="entry name" value="GAF-like_dom_sf"/>
</dbReference>
<dbReference type="PRINTS" id="PR00038">
    <property type="entry name" value="HTHLUXR"/>
</dbReference>
<evidence type="ECO:0000256" key="3">
    <source>
        <dbReference type="ARBA" id="ARBA00023163"/>
    </source>
</evidence>
<name>A0AAW6R590_GORRU</name>
<keyword evidence="2" id="KW-0238">DNA-binding</keyword>
<dbReference type="InterPro" id="IPR016032">
    <property type="entry name" value="Sig_transdc_resp-reg_C-effctor"/>
</dbReference>
<evidence type="ECO:0000256" key="1">
    <source>
        <dbReference type="ARBA" id="ARBA00023015"/>
    </source>
</evidence>
<evidence type="ECO:0000256" key="2">
    <source>
        <dbReference type="ARBA" id="ARBA00023125"/>
    </source>
</evidence>
<evidence type="ECO:0000313" key="5">
    <source>
        <dbReference type="EMBL" id="MDG6781432.1"/>
    </source>
</evidence>
<dbReference type="InterPro" id="IPR036388">
    <property type="entry name" value="WH-like_DNA-bd_sf"/>
</dbReference>
<dbReference type="Gene3D" id="1.10.10.10">
    <property type="entry name" value="Winged helix-like DNA-binding domain superfamily/Winged helix DNA-binding domain"/>
    <property type="match status" value="1"/>
</dbReference>
<keyword evidence="1" id="KW-0805">Transcription regulation</keyword>
<dbReference type="SMART" id="SM00421">
    <property type="entry name" value="HTH_LUXR"/>
    <property type="match status" value="1"/>
</dbReference>
<evidence type="ECO:0000259" key="4">
    <source>
        <dbReference type="PROSITE" id="PS50043"/>
    </source>
</evidence>
<feature type="domain" description="HTH luxR-type" evidence="4">
    <location>
        <begin position="295"/>
        <end position="358"/>
    </location>
</feature>
<dbReference type="EMBL" id="JARUXG010000005">
    <property type="protein sequence ID" value="MDG6781432.1"/>
    <property type="molecule type" value="Genomic_DNA"/>
</dbReference>
<dbReference type="GO" id="GO:0006355">
    <property type="term" value="P:regulation of DNA-templated transcription"/>
    <property type="evidence" value="ECO:0007669"/>
    <property type="project" value="InterPro"/>
</dbReference>
<accession>A0AAW6R590</accession>
<dbReference type="CDD" id="cd06170">
    <property type="entry name" value="LuxR_C_like"/>
    <property type="match status" value="1"/>
</dbReference>
<comment type="caution">
    <text evidence="5">The sequence shown here is derived from an EMBL/GenBank/DDBJ whole genome shotgun (WGS) entry which is preliminary data.</text>
</comment>
<dbReference type="PANTHER" id="PTHR44688:SF16">
    <property type="entry name" value="DNA-BINDING TRANSCRIPTIONAL ACTIVATOR DEVR_DOSR"/>
    <property type="match status" value="1"/>
</dbReference>
<organism evidence="5">
    <name type="scientific">Gordonia rubripertincta</name>
    <name type="common">Rhodococcus corallinus</name>
    <dbReference type="NCBI Taxonomy" id="36822"/>
    <lineage>
        <taxon>Bacteria</taxon>
        <taxon>Bacillati</taxon>
        <taxon>Actinomycetota</taxon>
        <taxon>Actinomycetes</taxon>
        <taxon>Mycobacteriales</taxon>
        <taxon>Gordoniaceae</taxon>
        <taxon>Gordonia</taxon>
    </lineage>
</organism>
<dbReference type="SUPFAM" id="SSF46894">
    <property type="entry name" value="C-terminal effector domain of the bipartite response regulators"/>
    <property type="match status" value="1"/>
</dbReference>
<proteinExistence type="predicted"/>
<dbReference type="AlphaFoldDB" id="A0AAW6R590"/>
<sequence>MSVDLLSRIDRSCARHADVKSLRLAVLGDLGAAVAFDAHVWLLTDPTTSVGTSPLATLPGFPMPRLPDLIRARYLTTSTRWTGLAGARVPATSWCRSADRATESASPWREVLAEFAVGDVATVVFADRFGCWGWLDLWRFEPRPPFSAEDIHRMSQIAPPVTAALRFRQARHFAEPVRAVDATGPAVVVMDPSLRLRGQTTGAGSRLHQLNPPDAGPDRRVPEVPAIPAAAFNVAAQLVAVEKGIDTAPPRARVFLERHGWLTLEADQIGAAGPPADRDIAVTIERSDFADRLDLFARVHGLTGREREILGHVCAGEDNRSIAAAVSVSEHTVHDHVKSVLNKSGCGNRTTLLARVAR</sequence>
<dbReference type="RefSeq" id="WP_005194922.1">
    <property type="nucleotide sequence ID" value="NZ_CP136136.1"/>
</dbReference>
<reference evidence="5" key="1">
    <citation type="submission" date="2023-04" db="EMBL/GenBank/DDBJ databases">
        <title>Characterization and analysis of the complete genome of Gordonia rubripertincta 112, the degrader of aromatic and aliphatic compounds.</title>
        <authorList>
            <person name="Frantsuzova E."/>
            <person name="Bogun A."/>
            <person name="Delegan Y."/>
        </authorList>
    </citation>
    <scope>NUCLEOTIDE SEQUENCE</scope>
    <source>
        <strain evidence="5">112</strain>
    </source>
</reference>
<dbReference type="PROSITE" id="PS50043">
    <property type="entry name" value="HTH_LUXR_2"/>
    <property type="match status" value="1"/>
</dbReference>
<gene>
    <name evidence="5" type="ORF">QBL07_11375</name>
</gene>
<protein>
    <submittedName>
        <fullName evidence="5">Helix-turn-helix transcriptional regulator</fullName>
    </submittedName>
</protein>
<dbReference type="InterPro" id="IPR000792">
    <property type="entry name" value="Tscrpt_reg_LuxR_C"/>
</dbReference>
<dbReference type="Gene3D" id="3.30.450.40">
    <property type="match status" value="1"/>
</dbReference>